<evidence type="ECO:0000256" key="1">
    <source>
        <dbReference type="ARBA" id="ARBA00012452"/>
    </source>
</evidence>
<dbReference type="SFLD" id="SFLDG01152">
    <property type="entry name" value="Main.3:_Omega-_and_Tau-like"/>
    <property type="match status" value="1"/>
</dbReference>
<dbReference type="InterPro" id="IPR010987">
    <property type="entry name" value="Glutathione-S-Trfase_C-like"/>
</dbReference>
<dbReference type="Gene3D" id="1.20.1050.10">
    <property type="match status" value="1"/>
</dbReference>
<dbReference type="FunFam" id="3.40.30.10:FF:000044">
    <property type="entry name" value="Glutathione S-transferase GSTU6"/>
    <property type="match status" value="1"/>
</dbReference>
<dbReference type="STRING" id="40148.A0A0E0BCZ1"/>
<dbReference type="AlphaFoldDB" id="A0A0E0BCZ1"/>
<protein>
    <recommendedName>
        <fullName evidence="1">glutathione transferase</fullName>
        <ecNumber evidence="1">2.5.1.18</ecNumber>
    </recommendedName>
</protein>
<dbReference type="InterPro" id="IPR004045">
    <property type="entry name" value="Glutathione_S-Trfase_N"/>
</dbReference>
<dbReference type="PROSITE" id="PS50405">
    <property type="entry name" value="GST_CTER"/>
    <property type="match status" value="1"/>
</dbReference>
<dbReference type="Proteomes" id="UP000026961">
    <property type="component" value="Chromosome 10"/>
</dbReference>
<dbReference type="InterPro" id="IPR036249">
    <property type="entry name" value="Thioredoxin-like_sf"/>
</dbReference>
<feature type="region of interest" description="Disordered" evidence="5">
    <location>
        <begin position="1"/>
        <end position="22"/>
    </location>
</feature>
<keyword evidence="9" id="KW-1185">Reference proteome</keyword>
<dbReference type="CDD" id="cd03185">
    <property type="entry name" value="GST_C_Tau"/>
    <property type="match status" value="1"/>
</dbReference>
<dbReference type="FunFam" id="1.20.1050.10:FF:000016">
    <property type="entry name" value="Glutathione S-transferase U9"/>
    <property type="match status" value="1"/>
</dbReference>
<dbReference type="EnsemblPlants" id="OGLUM10G16490.2">
    <property type="protein sequence ID" value="OGLUM10G16490.2"/>
    <property type="gene ID" value="OGLUM10G16490"/>
</dbReference>
<dbReference type="SFLD" id="SFLDS00019">
    <property type="entry name" value="Glutathione_Transferase_(cytos"/>
    <property type="match status" value="1"/>
</dbReference>
<dbReference type="eggNOG" id="KOG0406">
    <property type="taxonomic scope" value="Eukaryota"/>
</dbReference>
<dbReference type="CDD" id="cd03058">
    <property type="entry name" value="GST_N_Tau"/>
    <property type="match status" value="1"/>
</dbReference>
<dbReference type="Gramene" id="OGLUM10G16490.2">
    <property type="protein sequence ID" value="OGLUM10G16490.2"/>
    <property type="gene ID" value="OGLUM10G16490"/>
</dbReference>
<dbReference type="InterPro" id="IPR036282">
    <property type="entry name" value="Glutathione-S-Trfase_C_sf"/>
</dbReference>
<evidence type="ECO:0000256" key="2">
    <source>
        <dbReference type="ARBA" id="ARBA00022679"/>
    </source>
</evidence>
<evidence type="ECO:0000259" key="6">
    <source>
        <dbReference type="PROSITE" id="PS50404"/>
    </source>
</evidence>
<reference evidence="8" key="1">
    <citation type="submission" date="2015-04" db="UniProtKB">
        <authorList>
            <consortium name="EnsemblPlants"/>
        </authorList>
    </citation>
    <scope>IDENTIFICATION</scope>
</reference>
<sequence length="262" mass="28022">MGSYNTVVQPGGNQRKRRGKAMAGKDDDVKVLGLVMSPFAIRVCIALKLKGVSYEYIEEDLANKSELLLSSNPVHKKIPVLIHGGKPICESLVIVYYVDEAWAPSPTSPSILPADPYDRAVARFWAAYVDDKMVPGMVGVLRAATEEERAAKADETLAAMAQLEKAFAEVAAKNGKPFFGGDSVGYVDLALGCNLHFLEAIRRLHGVALVDAGKTPLLAAWAERFVQVEAAKGVVPDADDAVEFARKIQARVAAAAASTAAK</sequence>
<dbReference type="SUPFAM" id="SSF52833">
    <property type="entry name" value="Thioredoxin-like"/>
    <property type="match status" value="1"/>
</dbReference>
<dbReference type="EC" id="2.5.1.18" evidence="1"/>
<dbReference type="PROSITE" id="PS50404">
    <property type="entry name" value="GST_NTER"/>
    <property type="match status" value="1"/>
</dbReference>
<dbReference type="Pfam" id="PF02798">
    <property type="entry name" value="GST_N"/>
    <property type="match status" value="1"/>
</dbReference>
<dbReference type="GO" id="GO:0009407">
    <property type="term" value="P:toxin catabolic process"/>
    <property type="evidence" value="ECO:0007669"/>
    <property type="project" value="UniProtKB-ARBA"/>
</dbReference>
<dbReference type="GO" id="GO:0004364">
    <property type="term" value="F:glutathione transferase activity"/>
    <property type="evidence" value="ECO:0007669"/>
    <property type="project" value="UniProtKB-EC"/>
</dbReference>
<evidence type="ECO:0000256" key="5">
    <source>
        <dbReference type="SAM" id="MobiDB-lite"/>
    </source>
</evidence>
<feature type="domain" description="GST N-terminal" evidence="6">
    <location>
        <begin position="27"/>
        <end position="106"/>
    </location>
</feature>
<dbReference type="InterPro" id="IPR040079">
    <property type="entry name" value="Glutathione_S-Trfase"/>
</dbReference>
<dbReference type="SFLD" id="SFLDG00358">
    <property type="entry name" value="Main_(cytGST)"/>
    <property type="match status" value="1"/>
</dbReference>
<dbReference type="InterPro" id="IPR045073">
    <property type="entry name" value="Omega/Tau-like"/>
</dbReference>
<keyword evidence="2" id="KW-0808">Transferase</keyword>
<evidence type="ECO:0000256" key="4">
    <source>
        <dbReference type="ARBA" id="ARBA00047960"/>
    </source>
</evidence>
<dbReference type="GO" id="GO:0006749">
    <property type="term" value="P:glutathione metabolic process"/>
    <property type="evidence" value="ECO:0007669"/>
    <property type="project" value="InterPro"/>
</dbReference>
<dbReference type="Pfam" id="PF13410">
    <property type="entry name" value="GST_C_2"/>
    <property type="match status" value="1"/>
</dbReference>
<organism evidence="8">
    <name type="scientific">Oryza glumipatula</name>
    <dbReference type="NCBI Taxonomy" id="40148"/>
    <lineage>
        <taxon>Eukaryota</taxon>
        <taxon>Viridiplantae</taxon>
        <taxon>Streptophyta</taxon>
        <taxon>Embryophyta</taxon>
        <taxon>Tracheophyta</taxon>
        <taxon>Spermatophyta</taxon>
        <taxon>Magnoliopsida</taxon>
        <taxon>Liliopsida</taxon>
        <taxon>Poales</taxon>
        <taxon>Poaceae</taxon>
        <taxon>BOP clade</taxon>
        <taxon>Oryzoideae</taxon>
        <taxon>Oryzeae</taxon>
        <taxon>Oryzinae</taxon>
        <taxon>Oryza</taxon>
    </lineage>
</organism>
<dbReference type="SUPFAM" id="SSF47616">
    <property type="entry name" value="GST C-terminal domain-like"/>
    <property type="match status" value="1"/>
</dbReference>
<name>A0A0E0BCZ1_9ORYZ</name>
<feature type="domain" description="GST C-terminal" evidence="7">
    <location>
        <begin position="115"/>
        <end position="244"/>
    </location>
</feature>
<evidence type="ECO:0000259" key="7">
    <source>
        <dbReference type="PROSITE" id="PS50405"/>
    </source>
</evidence>
<dbReference type="GO" id="GO:0005737">
    <property type="term" value="C:cytoplasm"/>
    <property type="evidence" value="ECO:0007669"/>
    <property type="project" value="TreeGrafter"/>
</dbReference>
<dbReference type="PANTHER" id="PTHR11260:SF476">
    <property type="entry name" value="OS10G0530500 PROTEIN"/>
    <property type="match status" value="1"/>
</dbReference>
<dbReference type="Gene3D" id="3.40.30.10">
    <property type="entry name" value="Glutaredoxin"/>
    <property type="match status" value="1"/>
</dbReference>
<evidence type="ECO:0000313" key="9">
    <source>
        <dbReference type="Proteomes" id="UP000026961"/>
    </source>
</evidence>
<comment type="catalytic activity">
    <reaction evidence="4">
        <text>RX + glutathione = an S-substituted glutathione + a halide anion + H(+)</text>
        <dbReference type="Rhea" id="RHEA:16437"/>
        <dbReference type="ChEBI" id="CHEBI:15378"/>
        <dbReference type="ChEBI" id="CHEBI:16042"/>
        <dbReference type="ChEBI" id="CHEBI:17792"/>
        <dbReference type="ChEBI" id="CHEBI:57925"/>
        <dbReference type="ChEBI" id="CHEBI:90779"/>
        <dbReference type="EC" id="2.5.1.18"/>
    </reaction>
</comment>
<feature type="compositionally biased region" description="Polar residues" evidence="5">
    <location>
        <begin position="1"/>
        <end position="12"/>
    </location>
</feature>
<comment type="similarity">
    <text evidence="3">Belongs to the GST superfamily. Tau family.</text>
</comment>
<evidence type="ECO:0000256" key="3">
    <source>
        <dbReference type="ARBA" id="ARBA00025743"/>
    </source>
</evidence>
<reference evidence="8" key="2">
    <citation type="submission" date="2018-05" db="EMBL/GenBank/DDBJ databases">
        <title>OgluRS3 (Oryza glumaepatula Reference Sequence Version 3).</title>
        <authorList>
            <person name="Zhang J."/>
            <person name="Kudrna D."/>
            <person name="Lee S."/>
            <person name="Talag J."/>
            <person name="Welchert J."/>
            <person name="Wing R.A."/>
        </authorList>
    </citation>
    <scope>NUCLEOTIDE SEQUENCE [LARGE SCALE GENOMIC DNA]</scope>
</reference>
<accession>A0A0E0BCZ1</accession>
<evidence type="ECO:0000313" key="8">
    <source>
        <dbReference type="EnsemblPlants" id="OGLUM10G16490.2"/>
    </source>
</evidence>
<dbReference type="InterPro" id="IPR045074">
    <property type="entry name" value="GST_C_Tau"/>
</dbReference>
<proteinExistence type="inferred from homology"/>
<dbReference type="PANTHER" id="PTHR11260">
    <property type="entry name" value="GLUTATHIONE S-TRANSFERASE, GST, SUPERFAMILY, GST DOMAIN CONTAINING"/>
    <property type="match status" value="1"/>
</dbReference>